<protein>
    <submittedName>
        <fullName evidence="3">Uncharacterized protein</fullName>
    </submittedName>
</protein>
<organism evidence="3 4">
    <name type="scientific">Candidatus Falkowbacteria bacterium RIFOXYA2_FULL_38_12</name>
    <dbReference type="NCBI Taxonomy" id="1797993"/>
    <lineage>
        <taxon>Bacteria</taxon>
        <taxon>Candidatus Falkowiibacteriota</taxon>
    </lineage>
</organism>
<accession>A0A1F5S4N1</accession>
<name>A0A1F5S4N1_9BACT</name>
<reference evidence="3 4" key="1">
    <citation type="journal article" date="2016" name="Nat. Commun.">
        <title>Thousands of microbial genomes shed light on interconnected biogeochemical processes in an aquifer system.</title>
        <authorList>
            <person name="Anantharaman K."/>
            <person name="Brown C.T."/>
            <person name="Hug L.A."/>
            <person name="Sharon I."/>
            <person name="Castelle C.J."/>
            <person name="Probst A.J."/>
            <person name="Thomas B.C."/>
            <person name="Singh A."/>
            <person name="Wilkins M.J."/>
            <person name="Karaoz U."/>
            <person name="Brodie E.L."/>
            <person name="Williams K.H."/>
            <person name="Hubbard S.S."/>
            <person name="Banfield J.F."/>
        </authorList>
    </citation>
    <scope>NUCLEOTIDE SEQUENCE [LARGE SCALE GENOMIC DNA]</scope>
</reference>
<evidence type="ECO:0000313" key="4">
    <source>
        <dbReference type="Proteomes" id="UP000177407"/>
    </source>
</evidence>
<evidence type="ECO:0000256" key="1">
    <source>
        <dbReference type="SAM" id="MobiDB-lite"/>
    </source>
</evidence>
<feature type="region of interest" description="Disordered" evidence="1">
    <location>
        <begin position="1306"/>
        <end position="1401"/>
    </location>
</feature>
<keyword evidence="2" id="KW-0812">Transmembrane</keyword>
<proteinExistence type="predicted"/>
<feature type="compositionally biased region" description="Low complexity" evidence="1">
    <location>
        <begin position="1314"/>
        <end position="1351"/>
    </location>
</feature>
<sequence>MTLPNRKTKYTNRDKGSLTLLVLILGVLSLISAGIIALSAIKQWSPQWAKAAVNKELNYQGKLQDSSGVPVADGAYNIIFTIYDAAAGGNVVWSARESDACGAAFNPSAKSVTISNGVFSTLLGESGDCAISINFSASAYFLGVTVGADAEMTPRKRIGASLYSFNADMLDDLDESAFGRLAQDETVAGSWSLGDANTDTLTLTAYINSNLYLGANAETLSNAFSLDGDDAFIAGTLGVEGTIYTDTSFIAGNATTYGTSSITTTGAVDFTLNPAGGDVFITDDNFIVDTSVLYVSAGDNRVGINNDTPSYGLDVVSTDSRTINSENAQASGYAGYFASSGTTAAYGIYANASGATGTNYGVYGTAASTTAGAAAGYFEKTGATGATYGVYGSNTSATGYAGYFTATDAVGINYGIYSITASAAGYAGYFSGGKGLYVNDDLWIGASSESITNAGFTLSGNDAYVADLLGVGGSVYAETSFIAGNATTYGANSITTSAANLDLHPFADVTIPNAHNLLIDGNTLYVNTTTERIGINTDPTNTYSLDVTSGASADTRTINALNTTAAGTAGYFTASGTGVTYGIYSVSSGTGANYGIYGSATGNGANFGVYGLTSSASGYSGYFTGGLGVYTDTAFLAGATTNYGTNSITTSGGDLDLHPAGNVTIHDGHNLTVDDDFIVDGTTLYVDGVTGNHIGIGRSPTDNYTLDILGAGTDTRTINAVNSNASGYGGYFVASGATGYAGYFEETDATNGVNYGIYAKTSSFNGTAGRFEAASTANEGTNYGINVSNASHVGVGGHFVASGSNATAGFFEATDTDNIDSISLAISARSYSDNGKAGYFVASGSGGTTYALHAVATGATGTNYAIYGTSASDTGYGAKFSATGSAGVAYGIYTEATGAAGTNYGIYSSVTSGTGTAGYFIAPGATATAGYFTATDAGNNDQLNYGIYSTTASSNGYAGYFTGGLGLYANRANIGRTPYNDPGDVNDDSPNELVIEGSLCVDDGTPTCLTAASAGTIYAEALAITEIDLAENYSSSENLEPGDVVSIDPNNNEKVIKSKIANDNTVMGIVSTKPGMTLGRSSLPDLYPVALAGRVPVKISNENGPIIRGDKLTSSSTPGVAMKADHAPYIGLALEPFNEPSGTIIAFVSIDWSSETDPGSGEVLTLEKLTGDLDANNFSILNIKKIAGINNRWSIDENGVLKINLTNNGFDKEMFGLTSTDVELTLSGSGKLQNGEKIIDLSEVDENFVKNISDKTPLKVMITLTEAGNGIYIAEKTQTSFKIKELNGGMSNSSFDWLVIARRSGYDDPVTPQAEPAPAPSVESPPAEASPAESPAPAESEPEAPAVEPAPTDGDEPPAEAPPVAPEAPAVEASEEVAPSPVVEAPAPAPEAPAESAPAAE</sequence>
<evidence type="ECO:0000256" key="2">
    <source>
        <dbReference type="SAM" id="Phobius"/>
    </source>
</evidence>
<keyword evidence="2" id="KW-1133">Transmembrane helix</keyword>
<dbReference type="EMBL" id="MFGA01000006">
    <property type="protein sequence ID" value="OGF21393.1"/>
    <property type="molecule type" value="Genomic_DNA"/>
</dbReference>
<dbReference type="Proteomes" id="UP000177407">
    <property type="component" value="Unassembled WGS sequence"/>
</dbReference>
<feature type="compositionally biased region" description="Low complexity" evidence="1">
    <location>
        <begin position="1367"/>
        <end position="1401"/>
    </location>
</feature>
<gene>
    <name evidence="3" type="ORF">A2257_00335</name>
</gene>
<keyword evidence="2" id="KW-0472">Membrane</keyword>
<feature type="transmembrane region" description="Helical" evidence="2">
    <location>
        <begin position="20"/>
        <end position="41"/>
    </location>
</feature>
<evidence type="ECO:0000313" key="3">
    <source>
        <dbReference type="EMBL" id="OGF21393.1"/>
    </source>
</evidence>
<comment type="caution">
    <text evidence="3">The sequence shown here is derived from an EMBL/GenBank/DDBJ whole genome shotgun (WGS) entry which is preliminary data.</text>
</comment>